<dbReference type="Gramene" id="Bo9g094340.1">
    <property type="protein sequence ID" value="Bo9g094340.1"/>
    <property type="gene ID" value="Bo9g094340"/>
</dbReference>
<evidence type="ECO:0000313" key="2">
    <source>
        <dbReference type="Proteomes" id="UP000032141"/>
    </source>
</evidence>
<organism evidence="1 2">
    <name type="scientific">Brassica oleracea var. oleracea</name>
    <dbReference type="NCBI Taxonomy" id="109376"/>
    <lineage>
        <taxon>Eukaryota</taxon>
        <taxon>Viridiplantae</taxon>
        <taxon>Streptophyta</taxon>
        <taxon>Embryophyta</taxon>
        <taxon>Tracheophyta</taxon>
        <taxon>Spermatophyta</taxon>
        <taxon>Magnoliopsida</taxon>
        <taxon>eudicotyledons</taxon>
        <taxon>Gunneridae</taxon>
        <taxon>Pentapetalae</taxon>
        <taxon>rosids</taxon>
        <taxon>malvids</taxon>
        <taxon>Brassicales</taxon>
        <taxon>Brassicaceae</taxon>
        <taxon>Brassiceae</taxon>
        <taxon>Brassica</taxon>
    </lineage>
</organism>
<keyword evidence="2" id="KW-1185">Reference proteome</keyword>
<evidence type="ECO:0000313" key="1">
    <source>
        <dbReference type="EnsemblPlants" id="Bo9g094340.1"/>
    </source>
</evidence>
<dbReference type="EnsemblPlants" id="Bo9g094340.1">
    <property type="protein sequence ID" value="Bo9g094340.1"/>
    <property type="gene ID" value="Bo9g094340"/>
</dbReference>
<accession>A0A0D3E9I4</accession>
<dbReference type="Proteomes" id="UP000032141">
    <property type="component" value="Chromosome C9"/>
</dbReference>
<reference evidence="1" key="2">
    <citation type="submission" date="2015-03" db="UniProtKB">
        <authorList>
            <consortium name="EnsemblPlants"/>
        </authorList>
    </citation>
    <scope>IDENTIFICATION</scope>
</reference>
<dbReference type="HOGENOM" id="CLU_2501080_0_0_1"/>
<protein>
    <submittedName>
        <fullName evidence="1">Uncharacterized protein</fullName>
    </submittedName>
</protein>
<name>A0A0D3E9I4_BRAOL</name>
<dbReference type="AlphaFoldDB" id="A0A0D3E9I4"/>
<reference evidence="1 2" key="1">
    <citation type="journal article" date="2014" name="Genome Biol.">
        <title>Transcriptome and methylome profiling reveals relics of genome dominance in the mesopolyploid Brassica oleracea.</title>
        <authorList>
            <person name="Parkin I.A."/>
            <person name="Koh C."/>
            <person name="Tang H."/>
            <person name="Robinson S.J."/>
            <person name="Kagale S."/>
            <person name="Clarke W.E."/>
            <person name="Town C.D."/>
            <person name="Nixon J."/>
            <person name="Krishnakumar V."/>
            <person name="Bidwell S.L."/>
            <person name="Denoeud F."/>
            <person name="Belcram H."/>
            <person name="Links M.G."/>
            <person name="Just J."/>
            <person name="Clarke C."/>
            <person name="Bender T."/>
            <person name="Huebert T."/>
            <person name="Mason A.S."/>
            <person name="Pires J.C."/>
            <person name="Barker G."/>
            <person name="Moore J."/>
            <person name="Walley P.G."/>
            <person name="Manoli S."/>
            <person name="Batley J."/>
            <person name="Edwards D."/>
            <person name="Nelson M.N."/>
            <person name="Wang X."/>
            <person name="Paterson A.H."/>
            <person name="King G."/>
            <person name="Bancroft I."/>
            <person name="Chalhoub B."/>
            <person name="Sharpe A.G."/>
        </authorList>
    </citation>
    <scope>NUCLEOTIDE SEQUENCE</scope>
    <source>
        <strain evidence="1 2">cv. TO1000</strain>
    </source>
</reference>
<proteinExistence type="predicted"/>
<sequence>MSHRHVSVSQSCNLSLTYNTSQKSRFFKPRLEEEDDDDRWFSLSLSLCQFKSDFICFVCLKKLDGVCLDVNSCGVNSGGLRVDNGG</sequence>